<dbReference type="EMBL" id="CAWYQH010000174">
    <property type="protein sequence ID" value="CAK8697883.1"/>
    <property type="molecule type" value="Genomic_DNA"/>
</dbReference>
<evidence type="ECO:0000313" key="2">
    <source>
        <dbReference type="Proteomes" id="UP001642483"/>
    </source>
</evidence>
<reference evidence="1 2" key="1">
    <citation type="submission" date="2024-02" db="EMBL/GenBank/DDBJ databases">
        <authorList>
            <person name="Daric V."/>
            <person name="Darras S."/>
        </authorList>
    </citation>
    <scope>NUCLEOTIDE SEQUENCE [LARGE SCALE GENOMIC DNA]</scope>
</reference>
<dbReference type="SUPFAM" id="SSF47459">
    <property type="entry name" value="HLH, helix-loop-helix DNA-binding domain"/>
    <property type="match status" value="1"/>
</dbReference>
<organism evidence="1 2">
    <name type="scientific">Clavelina lepadiformis</name>
    <name type="common">Light-bulb sea squirt</name>
    <name type="synonym">Ascidia lepadiformis</name>
    <dbReference type="NCBI Taxonomy" id="159417"/>
    <lineage>
        <taxon>Eukaryota</taxon>
        <taxon>Metazoa</taxon>
        <taxon>Chordata</taxon>
        <taxon>Tunicata</taxon>
        <taxon>Ascidiacea</taxon>
        <taxon>Aplousobranchia</taxon>
        <taxon>Clavelinidae</taxon>
        <taxon>Clavelina</taxon>
    </lineage>
</organism>
<proteinExistence type="predicted"/>
<evidence type="ECO:0000313" key="1">
    <source>
        <dbReference type="EMBL" id="CAK8697883.1"/>
    </source>
</evidence>
<dbReference type="InterPro" id="IPR036638">
    <property type="entry name" value="HLH_DNA-bd_sf"/>
</dbReference>
<accession>A0ABP0H1J3</accession>
<name>A0ABP0H1J3_CLALP</name>
<dbReference type="Gene3D" id="4.10.280.10">
    <property type="entry name" value="Helix-loop-helix DNA-binding domain"/>
    <property type="match status" value="1"/>
</dbReference>
<comment type="caution">
    <text evidence="1">The sequence shown here is derived from an EMBL/GenBank/DDBJ whole genome shotgun (WGS) entry which is preliminary data.</text>
</comment>
<dbReference type="Proteomes" id="UP001642483">
    <property type="component" value="Unassembled WGS sequence"/>
</dbReference>
<sequence length="108" mass="11982">MGKAHCIKVRSSDSKNKKFLSTSPKSLTILKKKNEEAAISNLLKELKSTVPALHSTPESDVTSLDIIQQAIFYIHDLWTALEDDEDAAMSGFDLKKHIKNLKSPKAVC</sequence>
<protein>
    <recommendedName>
        <fullName evidence="3">BHLH domain-containing protein</fullName>
    </recommendedName>
</protein>
<keyword evidence="2" id="KW-1185">Reference proteome</keyword>
<gene>
    <name evidence="1" type="ORF">CVLEPA_LOCUS31372</name>
</gene>
<evidence type="ECO:0008006" key="3">
    <source>
        <dbReference type="Google" id="ProtNLM"/>
    </source>
</evidence>